<protein>
    <recommendedName>
        <fullName evidence="5">Oxidoreductase</fullName>
    </recommendedName>
</protein>
<evidence type="ECO:0000313" key="4">
    <source>
        <dbReference type="Proteomes" id="UP001295423"/>
    </source>
</evidence>
<keyword evidence="4" id="KW-1185">Reference proteome</keyword>
<dbReference type="SUPFAM" id="SSF51735">
    <property type="entry name" value="NAD(P)-binding Rossmann-fold domains"/>
    <property type="match status" value="1"/>
</dbReference>
<dbReference type="Proteomes" id="UP001295423">
    <property type="component" value="Unassembled WGS sequence"/>
</dbReference>
<organism evidence="3 4">
    <name type="scientific">Cylindrotheca closterium</name>
    <dbReference type="NCBI Taxonomy" id="2856"/>
    <lineage>
        <taxon>Eukaryota</taxon>
        <taxon>Sar</taxon>
        <taxon>Stramenopiles</taxon>
        <taxon>Ochrophyta</taxon>
        <taxon>Bacillariophyta</taxon>
        <taxon>Bacillariophyceae</taxon>
        <taxon>Bacillariophycidae</taxon>
        <taxon>Bacillariales</taxon>
        <taxon>Bacillariaceae</taxon>
        <taxon>Cylindrotheca</taxon>
    </lineage>
</organism>
<sequence>MNFQDKTIIITGAGGNFGRDGCIYFAKQGAKIAAFEVNAETLEETAKLVKEQVPGAKILCQPCNVTDAANVKAAVDAVVAEFKTIDMCWNNAGYQGHITPTLQYDPVDFARVMNINVTGMFIVLQAVAKKMEAQGKRDTTYSIVNTASVAGLHGTPAMVAYSSSKAAVLAMTVSCSKDLAPYGIRVNAISPALIGPGFMWDRQNELHASSGSPYYSRDPETVAKNKVNDVPMKRLGTIQEVIQSVAFLLSDQSSYTTGTNLVVDGGVISGLKC</sequence>
<dbReference type="AlphaFoldDB" id="A0AAD2FUX1"/>
<comment type="caution">
    <text evidence="3">The sequence shown here is derived from an EMBL/GenBank/DDBJ whole genome shotgun (WGS) entry which is preliminary data.</text>
</comment>
<accession>A0AAD2FUX1</accession>
<dbReference type="CDD" id="cd05233">
    <property type="entry name" value="SDR_c"/>
    <property type="match status" value="1"/>
</dbReference>
<evidence type="ECO:0000256" key="1">
    <source>
        <dbReference type="ARBA" id="ARBA00006484"/>
    </source>
</evidence>
<comment type="similarity">
    <text evidence="1">Belongs to the short-chain dehydrogenases/reductases (SDR) family.</text>
</comment>
<dbReference type="InterPro" id="IPR036291">
    <property type="entry name" value="NAD(P)-bd_dom_sf"/>
</dbReference>
<evidence type="ECO:0000256" key="2">
    <source>
        <dbReference type="ARBA" id="ARBA00023002"/>
    </source>
</evidence>
<gene>
    <name evidence="3" type="ORF">CYCCA115_LOCUS14272</name>
</gene>
<name>A0AAD2FUX1_9STRA</name>
<evidence type="ECO:0000313" key="3">
    <source>
        <dbReference type="EMBL" id="CAJ1953669.1"/>
    </source>
</evidence>
<dbReference type="PRINTS" id="PR00080">
    <property type="entry name" value="SDRFAMILY"/>
</dbReference>
<dbReference type="PANTHER" id="PTHR24321">
    <property type="entry name" value="DEHYDROGENASES, SHORT CHAIN"/>
    <property type="match status" value="1"/>
</dbReference>
<keyword evidence="2" id="KW-0560">Oxidoreductase</keyword>
<dbReference type="PRINTS" id="PR00081">
    <property type="entry name" value="GDHRDH"/>
</dbReference>
<evidence type="ECO:0008006" key="5">
    <source>
        <dbReference type="Google" id="ProtNLM"/>
    </source>
</evidence>
<dbReference type="Pfam" id="PF13561">
    <property type="entry name" value="adh_short_C2"/>
    <property type="match status" value="1"/>
</dbReference>
<dbReference type="Gene3D" id="3.40.50.720">
    <property type="entry name" value="NAD(P)-binding Rossmann-like Domain"/>
    <property type="match status" value="1"/>
</dbReference>
<dbReference type="InterPro" id="IPR002347">
    <property type="entry name" value="SDR_fam"/>
</dbReference>
<dbReference type="GO" id="GO:0016491">
    <property type="term" value="F:oxidoreductase activity"/>
    <property type="evidence" value="ECO:0007669"/>
    <property type="project" value="UniProtKB-KW"/>
</dbReference>
<dbReference type="EMBL" id="CAKOGP040001836">
    <property type="protein sequence ID" value="CAJ1953669.1"/>
    <property type="molecule type" value="Genomic_DNA"/>
</dbReference>
<reference evidence="3" key="1">
    <citation type="submission" date="2023-08" db="EMBL/GenBank/DDBJ databases">
        <authorList>
            <person name="Audoor S."/>
            <person name="Bilcke G."/>
        </authorList>
    </citation>
    <scope>NUCLEOTIDE SEQUENCE</scope>
</reference>
<proteinExistence type="inferred from homology"/>
<dbReference type="PANTHER" id="PTHR24321:SF8">
    <property type="entry name" value="ESTRADIOL 17-BETA-DEHYDROGENASE 8-RELATED"/>
    <property type="match status" value="1"/>
</dbReference>
<dbReference type="FunFam" id="3.40.50.720:FF:000084">
    <property type="entry name" value="Short-chain dehydrogenase reductase"/>
    <property type="match status" value="1"/>
</dbReference>